<keyword evidence="3" id="KW-1185">Reference proteome</keyword>
<proteinExistence type="predicted"/>
<sequence length="272" mass="30170">MAKVIAIMNEKGGVGKTATATTLAYLLSQRGHRTALIDFDGQGHSSIIFGVKNTNKLEITINTIIRKLIEDEPLPDPGSYILKTNCGVDVIPSNSQLFTLERNLCNVDFRERVLSQYVDTIKDRYEYIIIDCMPQMGTPMINVMMCADSIIVPTQAELLSTQGLAELLKHYHVISKNSNHRLRIDGILITMDSPNTILSAQVNQMIQQGFAGKVPIFETRIPRSIKVAEAVLYHQTICEFLPENPAAIAYSQFVEELLSCEEADGKELIGVG</sequence>
<comment type="caution">
    <text evidence="2">The sequence shown here is derived from an EMBL/GenBank/DDBJ whole genome shotgun (WGS) entry which is preliminary data.</text>
</comment>
<dbReference type="Gene3D" id="3.40.50.300">
    <property type="entry name" value="P-loop containing nucleotide triphosphate hydrolases"/>
    <property type="match status" value="1"/>
</dbReference>
<dbReference type="InterPro" id="IPR025669">
    <property type="entry name" value="AAA_dom"/>
</dbReference>
<dbReference type="InterPro" id="IPR027417">
    <property type="entry name" value="P-loop_NTPase"/>
</dbReference>
<dbReference type="SUPFAM" id="SSF52540">
    <property type="entry name" value="P-loop containing nucleoside triphosphate hydrolases"/>
    <property type="match status" value="1"/>
</dbReference>
<dbReference type="InterPro" id="IPR050678">
    <property type="entry name" value="DNA_Partitioning_ATPase"/>
</dbReference>
<reference evidence="2 3" key="1">
    <citation type="journal article" date="2024" name="Int. J. Syst. Evol. Microbiol.">
        <title>Lacrimispora brassicae sp. nov. isolated from fermented cabbage, and proposal of Clostridium indicum Gundawar et al. 2019 and Clostridium methoxybenzovorans Mechichi et al. 1999 as heterotypic synonyms of Lacrimispora amygdalina (Parshina et al. 2003) Haas and Blanchard 2020 and Lacrimispora indolis (McClung and McCoy 1957) Haas and Blanchard 2020, respectively.</title>
        <authorList>
            <person name="Kobayashi H."/>
            <person name="Tanizawa Y."/>
            <person name="Sakamoto M."/>
            <person name="Ohkuma M."/>
            <person name="Tohno M."/>
        </authorList>
    </citation>
    <scope>NUCLEOTIDE SEQUENCE [LARGE SCALE GENOMIC DNA]</scope>
    <source>
        <strain evidence="2 3">DSM 12857</strain>
    </source>
</reference>
<dbReference type="PANTHER" id="PTHR13696">
    <property type="entry name" value="P-LOOP CONTAINING NUCLEOSIDE TRIPHOSPHATE HYDROLASE"/>
    <property type="match status" value="1"/>
</dbReference>
<evidence type="ECO:0000259" key="1">
    <source>
        <dbReference type="Pfam" id="PF13614"/>
    </source>
</evidence>
<gene>
    <name evidence="2" type="ORF">LAD12857_35500</name>
</gene>
<accession>A0ABQ5M9W5</accession>
<dbReference type="Pfam" id="PF13614">
    <property type="entry name" value="AAA_31"/>
    <property type="match status" value="1"/>
</dbReference>
<name>A0ABQ5M9W5_9FIRM</name>
<protein>
    <submittedName>
        <fullName evidence="2">Sporulation initiation inhibitor Soj</fullName>
    </submittedName>
</protein>
<dbReference type="Proteomes" id="UP001419084">
    <property type="component" value="Unassembled WGS sequence"/>
</dbReference>
<dbReference type="RefSeq" id="WP_170823103.1">
    <property type="nucleotide sequence ID" value="NZ_BRPJ01000074.1"/>
</dbReference>
<dbReference type="CDD" id="cd02042">
    <property type="entry name" value="ParAB_family"/>
    <property type="match status" value="1"/>
</dbReference>
<organism evidence="2 3">
    <name type="scientific">Lacrimispora amygdalina</name>
    <dbReference type="NCBI Taxonomy" id="253257"/>
    <lineage>
        <taxon>Bacteria</taxon>
        <taxon>Bacillati</taxon>
        <taxon>Bacillota</taxon>
        <taxon>Clostridia</taxon>
        <taxon>Lachnospirales</taxon>
        <taxon>Lachnospiraceae</taxon>
        <taxon>Lacrimispora</taxon>
    </lineage>
</organism>
<evidence type="ECO:0000313" key="2">
    <source>
        <dbReference type="EMBL" id="GLB31627.1"/>
    </source>
</evidence>
<dbReference type="PANTHER" id="PTHR13696:SF98">
    <property type="entry name" value="PLASMID PARTITION PROTEIN A"/>
    <property type="match status" value="1"/>
</dbReference>
<feature type="domain" description="AAA" evidence="1">
    <location>
        <begin position="2"/>
        <end position="184"/>
    </location>
</feature>
<dbReference type="EMBL" id="BRPJ01000074">
    <property type="protein sequence ID" value="GLB31627.1"/>
    <property type="molecule type" value="Genomic_DNA"/>
</dbReference>
<evidence type="ECO:0000313" key="3">
    <source>
        <dbReference type="Proteomes" id="UP001419084"/>
    </source>
</evidence>